<dbReference type="EMBL" id="BKCP01011514">
    <property type="protein sequence ID" value="GER54758.1"/>
    <property type="molecule type" value="Genomic_DNA"/>
</dbReference>
<dbReference type="AlphaFoldDB" id="A0A5A7RBH0"/>
<evidence type="ECO:0000313" key="2">
    <source>
        <dbReference type="Proteomes" id="UP000325081"/>
    </source>
</evidence>
<name>A0A5A7RBH0_STRAF</name>
<reference evidence="2" key="1">
    <citation type="journal article" date="2019" name="Curr. Biol.">
        <title>Genome Sequence of Striga asiatica Provides Insight into the Evolution of Plant Parasitism.</title>
        <authorList>
            <person name="Yoshida S."/>
            <person name="Kim S."/>
            <person name="Wafula E.K."/>
            <person name="Tanskanen J."/>
            <person name="Kim Y.M."/>
            <person name="Honaas L."/>
            <person name="Yang Z."/>
            <person name="Spallek T."/>
            <person name="Conn C.E."/>
            <person name="Ichihashi Y."/>
            <person name="Cheong K."/>
            <person name="Cui S."/>
            <person name="Der J.P."/>
            <person name="Gundlach H."/>
            <person name="Jiao Y."/>
            <person name="Hori C."/>
            <person name="Ishida J.K."/>
            <person name="Kasahara H."/>
            <person name="Kiba T."/>
            <person name="Kim M.S."/>
            <person name="Koo N."/>
            <person name="Laohavisit A."/>
            <person name="Lee Y.H."/>
            <person name="Lumba S."/>
            <person name="McCourt P."/>
            <person name="Mortimer J.C."/>
            <person name="Mutuku J.M."/>
            <person name="Nomura T."/>
            <person name="Sasaki-Sekimoto Y."/>
            <person name="Seto Y."/>
            <person name="Wang Y."/>
            <person name="Wakatake T."/>
            <person name="Sakakibara H."/>
            <person name="Demura T."/>
            <person name="Yamaguchi S."/>
            <person name="Yoneyama K."/>
            <person name="Manabe R.I."/>
            <person name="Nelson D.C."/>
            <person name="Schulman A.H."/>
            <person name="Timko M.P."/>
            <person name="dePamphilis C.W."/>
            <person name="Choi D."/>
            <person name="Shirasu K."/>
        </authorList>
    </citation>
    <scope>NUCLEOTIDE SEQUENCE [LARGE SCALE GENOMIC DNA]</scope>
    <source>
        <strain evidence="2">cv. UVA1</strain>
    </source>
</reference>
<accession>A0A5A7RBH0</accession>
<keyword evidence="2" id="KW-1185">Reference proteome</keyword>
<protein>
    <submittedName>
        <fullName evidence="1">Pectin lyase-like superfamily protein</fullName>
    </submittedName>
</protein>
<organism evidence="1 2">
    <name type="scientific">Striga asiatica</name>
    <name type="common">Asiatic witchweed</name>
    <name type="synonym">Buchnera asiatica</name>
    <dbReference type="NCBI Taxonomy" id="4170"/>
    <lineage>
        <taxon>Eukaryota</taxon>
        <taxon>Viridiplantae</taxon>
        <taxon>Streptophyta</taxon>
        <taxon>Embryophyta</taxon>
        <taxon>Tracheophyta</taxon>
        <taxon>Spermatophyta</taxon>
        <taxon>Magnoliopsida</taxon>
        <taxon>eudicotyledons</taxon>
        <taxon>Gunneridae</taxon>
        <taxon>Pentapetalae</taxon>
        <taxon>asterids</taxon>
        <taxon>lamiids</taxon>
        <taxon>Lamiales</taxon>
        <taxon>Orobanchaceae</taxon>
        <taxon>Buchnereae</taxon>
        <taxon>Striga</taxon>
    </lineage>
</organism>
<proteinExistence type="predicted"/>
<gene>
    <name evidence="1" type="ORF">STAS_32380</name>
</gene>
<keyword evidence="1" id="KW-0456">Lyase</keyword>
<dbReference type="Proteomes" id="UP000325081">
    <property type="component" value="Unassembled WGS sequence"/>
</dbReference>
<sequence>MFRCLGSRRSLWWKRKKRRLSRDNDGRGHSYSSCSPFDLRERSFSLKKISKDLFEFYDHSRFVAGLGELKVIRPSHGSRSVVVRSTKCLSTSAYNFSRSTSSLLQKHPLLKHRSPQLPRCALHCSTFPWFKGIAVLMRRCCQLKSLEARQLIERCATSSTIVLSYGIVCRIDVIELDPTTRKRSIRKRLVAVATTW</sequence>
<evidence type="ECO:0000313" key="1">
    <source>
        <dbReference type="EMBL" id="GER54758.1"/>
    </source>
</evidence>
<comment type="caution">
    <text evidence="1">The sequence shown here is derived from an EMBL/GenBank/DDBJ whole genome shotgun (WGS) entry which is preliminary data.</text>
</comment>
<dbReference type="GO" id="GO:0016829">
    <property type="term" value="F:lyase activity"/>
    <property type="evidence" value="ECO:0007669"/>
    <property type="project" value="UniProtKB-KW"/>
</dbReference>